<dbReference type="Proteomes" id="UP000242525">
    <property type="component" value="Unassembled WGS sequence"/>
</dbReference>
<dbReference type="InterPro" id="IPR032675">
    <property type="entry name" value="LRR_dom_sf"/>
</dbReference>
<keyword evidence="2" id="KW-1185">Reference proteome</keyword>
<organism evidence="1 2">
    <name type="scientific">Geotrichum candidum</name>
    <name type="common">Oospora lactis</name>
    <name type="synonym">Dipodascus geotrichum</name>
    <dbReference type="NCBI Taxonomy" id="1173061"/>
    <lineage>
        <taxon>Eukaryota</taxon>
        <taxon>Fungi</taxon>
        <taxon>Dikarya</taxon>
        <taxon>Ascomycota</taxon>
        <taxon>Saccharomycotina</taxon>
        <taxon>Dipodascomycetes</taxon>
        <taxon>Dipodascales</taxon>
        <taxon>Dipodascaceae</taxon>
        <taxon>Geotrichum</taxon>
    </lineage>
</organism>
<dbReference type="Gene3D" id="3.80.10.10">
    <property type="entry name" value="Ribonuclease Inhibitor"/>
    <property type="match status" value="1"/>
</dbReference>
<accession>A0A0J9XLK9</accession>
<protein>
    <submittedName>
        <fullName evidence="1">Uncharacterized protein</fullName>
    </submittedName>
</protein>
<evidence type="ECO:0000313" key="2">
    <source>
        <dbReference type="Proteomes" id="UP000242525"/>
    </source>
</evidence>
<sequence length="555" mass="64968">MLNFIHKAWSSCNRHKKKKKGITNKVSPDLQKHLLLIHLPTELLSKIILELLNEWALMRSFKMTYLRGSLDNVETLRELSTYQMIPLTQVNKFFYKLVWTITMKYSYWNQEPGMYEAYTSSSILYRSRPFVFNENMIQSRGIEPGNQFHLEGRLSQNQLQLVRHVIFQKNSFLFLSVGFGLQRVITIPRSQSLTTLKIDTAFLYSLARSYKYMDKQYWQEQMKEDDGVERLRSRLSPFIVNYIKQANYDQLCLDMVGVYYTQLVCRAIVNMLSLLDHPVSCTIVYSSFTSLELKCLITIFVEHNMASQIHSLTINPWYVGCENCIRLLALLKPEHLVIWKLENTCLSKELTASLIEHNPNLRKMEIENVCFQHLDFPSNLEMLIIGAYPIFSNLNLPLGQKFTSLIELGLDFQSQIDHKYIKSNLLQIPTLQTLRISGQLLQNIDLMICFLESNPTITSFSMYFNGHYKHLEPLYRSMSNIKLIDISYRSLWECFGITDFNLASTLDVILTNTSSLTMLLIHNKNQTANLSFKEWATKLSIEYEKNTRHLRYIYI</sequence>
<dbReference type="EMBL" id="CCBN010000028">
    <property type="protein sequence ID" value="CDO58035.1"/>
    <property type="molecule type" value="Genomic_DNA"/>
</dbReference>
<dbReference type="AlphaFoldDB" id="A0A0J9XLK9"/>
<reference evidence="1" key="1">
    <citation type="submission" date="2014-03" db="EMBL/GenBank/DDBJ databases">
        <authorList>
            <person name="Casaregola S."/>
        </authorList>
    </citation>
    <scope>NUCLEOTIDE SEQUENCE [LARGE SCALE GENOMIC DNA]</scope>
    <source>
        <strain evidence="1">CLIB 918</strain>
    </source>
</reference>
<evidence type="ECO:0000313" key="1">
    <source>
        <dbReference type="EMBL" id="CDO58035.1"/>
    </source>
</evidence>
<comment type="caution">
    <text evidence="1">The sequence shown here is derived from an EMBL/GenBank/DDBJ whole genome shotgun (WGS) entry which is preliminary data.</text>
</comment>
<dbReference type="SUPFAM" id="SSF52047">
    <property type="entry name" value="RNI-like"/>
    <property type="match status" value="1"/>
</dbReference>
<name>A0A0J9XLK9_GEOCN</name>
<proteinExistence type="predicted"/>
<gene>
    <name evidence="1" type="ORF">BN980_GECA32s02815g</name>
</gene>